<dbReference type="Proteomes" id="UP000183918">
    <property type="component" value="Unassembled WGS sequence"/>
</dbReference>
<evidence type="ECO:0000313" key="4">
    <source>
        <dbReference type="Proteomes" id="UP000183918"/>
    </source>
</evidence>
<gene>
    <name evidence="3" type="ORF">SAMN02910414_01486</name>
</gene>
<dbReference type="GO" id="GO:0003723">
    <property type="term" value="F:RNA binding"/>
    <property type="evidence" value="ECO:0007669"/>
    <property type="project" value="InterPro"/>
</dbReference>
<dbReference type="InterPro" id="IPR005561">
    <property type="entry name" value="ANTAR"/>
</dbReference>
<proteinExistence type="predicted"/>
<evidence type="ECO:0000259" key="2">
    <source>
        <dbReference type="PROSITE" id="PS50921"/>
    </source>
</evidence>
<keyword evidence="4" id="KW-1185">Reference proteome</keyword>
<dbReference type="SUPFAM" id="SSF52172">
    <property type="entry name" value="CheY-like"/>
    <property type="match status" value="1"/>
</dbReference>
<feature type="domain" description="ANTAR" evidence="2">
    <location>
        <begin position="120"/>
        <end position="181"/>
    </location>
</feature>
<reference evidence="3 4" key="1">
    <citation type="submission" date="2016-10" db="EMBL/GenBank/DDBJ databases">
        <authorList>
            <person name="de Groot N.N."/>
        </authorList>
    </citation>
    <scope>NUCLEOTIDE SEQUENCE [LARGE SCALE GENOMIC DNA]</scope>
    <source>
        <strain evidence="3 4">DSM 14045</strain>
    </source>
</reference>
<dbReference type="InterPro" id="IPR036388">
    <property type="entry name" value="WH-like_DNA-bd_sf"/>
</dbReference>
<dbReference type="STRING" id="1122142.SAMN02910414_01486"/>
<dbReference type="InterPro" id="IPR011006">
    <property type="entry name" value="CheY-like_superfamily"/>
</dbReference>
<accession>A0A1H3JJ35</accession>
<dbReference type="AlphaFoldDB" id="A0A1H3JJ35"/>
<dbReference type="EMBL" id="FNPG01000016">
    <property type="protein sequence ID" value="SDY39932.1"/>
    <property type="molecule type" value="Genomic_DNA"/>
</dbReference>
<keyword evidence="1" id="KW-0175">Coiled coil</keyword>
<name>A0A1H3JJ35_9FIRM</name>
<evidence type="ECO:0000256" key="1">
    <source>
        <dbReference type="SAM" id="Coils"/>
    </source>
</evidence>
<sequence length="185" mass="21183">MNNIIVAFPNEKIAQKIKKILTQSGYSVKNVCTTGAAALASMGNLESGILVCGNQFVDMRYTTIFEYMPPSFQMLLVASPQAVDDRFVVGDDKQRLVCLYLPIKVHELLETIEMMDYSINRRKKKRKKLKERTPEEKKQIEEAKAILMNRNNMTEEEAHRYIQKRSMDNGISFLETAQMILSLLG</sequence>
<dbReference type="eggNOG" id="COG3707">
    <property type="taxonomic scope" value="Bacteria"/>
</dbReference>
<protein>
    <submittedName>
        <fullName evidence="3">Response regulator NasT</fullName>
    </submittedName>
</protein>
<feature type="coiled-coil region" evidence="1">
    <location>
        <begin position="126"/>
        <end position="157"/>
    </location>
</feature>
<dbReference type="PROSITE" id="PS50921">
    <property type="entry name" value="ANTAR"/>
    <property type="match status" value="1"/>
</dbReference>
<dbReference type="Gene3D" id="1.10.10.10">
    <property type="entry name" value="Winged helix-like DNA-binding domain superfamily/Winged helix DNA-binding domain"/>
    <property type="match status" value="1"/>
</dbReference>
<organism evidence="3 4">
    <name type="scientific">Lachnobacterium bovis DSM 14045</name>
    <dbReference type="NCBI Taxonomy" id="1122142"/>
    <lineage>
        <taxon>Bacteria</taxon>
        <taxon>Bacillati</taxon>
        <taxon>Bacillota</taxon>
        <taxon>Clostridia</taxon>
        <taxon>Lachnospirales</taxon>
        <taxon>Lachnospiraceae</taxon>
        <taxon>Lachnobacterium</taxon>
    </lineage>
</organism>
<dbReference type="OrthoDB" id="9808843at2"/>
<dbReference type="RefSeq" id="WP_074717592.1">
    <property type="nucleotide sequence ID" value="NZ_FNPG01000016.1"/>
</dbReference>
<evidence type="ECO:0000313" key="3">
    <source>
        <dbReference type="EMBL" id="SDY39932.1"/>
    </source>
</evidence>
<dbReference type="SMART" id="SM01012">
    <property type="entry name" value="ANTAR"/>
    <property type="match status" value="1"/>
</dbReference>
<dbReference type="Pfam" id="PF03861">
    <property type="entry name" value="ANTAR"/>
    <property type="match status" value="1"/>
</dbReference>